<gene>
    <name evidence="2" type="ORF">DB30_08104</name>
</gene>
<dbReference type="AlphaFoldDB" id="A0A0C1ZR07"/>
<accession>A0A0C1ZR07</accession>
<dbReference type="Proteomes" id="UP000031599">
    <property type="component" value="Unassembled WGS sequence"/>
</dbReference>
<comment type="caution">
    <text evidence="2">The sequence shown here is derived from an EMBL/GenBank/DDBJ whole genome shotgun (WGS) entry which is preliminary data.</text>
</comment>
<keyword evidence="2" id="KW-0858">Xylan degradation</keyword>
<feature type="compositionally biased region" description="Acidic residues" evidence="1">
    <location>
        <begin position="38"/>
        <end position="47"/>
    </location>
</feature>
<dbReference type="GO" id="GO:0016798">
    <property type="term" value="F:hydrolase activity, acting on glycosyl bonds"/>
    <property type="evidence" value="ECO:0007669"/>
    <property type="project" value="UniProtKB-KW"/>
</dbReference>
<feature type="compositionally biased region" description="Acidic residues" evidence="1">
    <location>
        <begin position="10"/>
        <end position="31"/>
    </location>
</feature>
<evidence type="ECO:0000313" key="2">
    <source>
        <dbReference type="EMBL" id="KIG13428.1"/>
    </source>
</evidence>
<organism evidence="2 3">
    <name type="scientific">Enhygromyxa salina</name>
    <dbReference type="NCBI Taxonomy" id="215803"/>
    <lineage>
        <taxon>Bacteria</taxon>
        <taxon>Pseudomonadati</taxon>
        <taxon>Myxococcota</taxon>
        <taxon>Polyangia</taxon>
        <taxon>Nannocystales</taxon>
        <taxon>Nannocystaceae</taxon>
        <taxon>Enhygromyxa</taxon>
    </lineage>
</organism>
<dbReference type="GO" id="GO:0045493">
    <property type="term" value="P:xylan catabolic process"/>
    <property type="evidence" value="ECO:0007669"/>
    <property type="project" value="UniProtKB-KW"/>
</dbReference>
<sequence length="613" mass="64798">MIIGGSPTLEDGEAEGDTTGDGDGDSGDGDGDPATGDGDGDPGDGDGDAGPFVYSEYDPDGVVMIDALFVLTEAAVDEIAGQGQTPEQFLDWRIDDLNAALARSLVDSSTVRSLGYHVLSEDDYMRTGAWPGPTDFNINAALGWLSTYRAAYGADKILMIASTAESQSPAAWGGGAVSSYWVEFLPINHEFGHCMGGGHCNEGDPDSYNFGFPLAGYDEDGWPYPSGLSGGTMMCGNNVNFFSNPEVTLSLAEIEAYVDEGIMQAQDYAAALGPGGSLQLGHPIYANMAQTWRDNELPAARSVPTAKYPGDPGTYYAKDDCAGFYADEGYTNLVLELCSGETDQDLADQSISSVMLGRDVHVNLYTDTDFGAGSTCGGILERLAFSSPSLSAICEHHGLENIDGGVAAVAVYPPSDRPTHQMFEGQFEFHSSGESPFCSSVDGETLTVLRDGVAWTGTAAIFEQTLALPYSIEFDYLSKHVGDDPPADGISVFFAKDAGAYAGQVPPRETLGFIADGTGYAIELNIWTNQVSLRDGDYITIGQTVNTSTYTDGVWVPVRVDVALDGVTLWFDNQQILAEAVVIDDSHARVGIGAGSGAYTSEFSVRNFALVPG</sequence>
<reference evidence="2 3" key="1">
    <citation type="submission" date="2014-12" db="EMBL/GenBank/DDBJ databases">
        <title>Genome assembly of Enhygromyxa salina DSM 15201.</title>
        <authorList>
            <person name="Sharma G."/>
            <person name="Subramanian S."/>
        </authorList>
    </citation>
    <scope>NUCLEOTIDE SEQUENCE [LARGE SCALE GENOMIC DNA]</scope>
    <source>
        <strain evidence="2 3">DSM 15201</strain>
    </source>
</reference>
<feature type="region of interest" description="Disordered" evidence="1">
    <location>
        <begin position="1"/>
        <end position="53"/>
    </location>
</feature>
<keyword evidence="2" id="KW-0378">Hydrolase</keyword>
<evidence type="ECO:0000313" key="3">
    <source>
        <dbReference type="Proteomes" id="UP000031599"/>
    </source>
</evidence>
<dbReference type="SUPFAM" id="SSF49899">
    <property type="entry name" value="Concanavalin A-like lectins/glucanases"/>
    <property type="match status" value="1"/>
</dbReference>
<keyword evidence="2" id="KW-0119">Carbohydrate metabolism</keyword>
<evidence type="ECO:0000256" key="1">
    <source>
        <dbReference type="SAM" id="MobiDB-lite"/>
    </source>
</evidence>
<name>A0A0C1ZR07_9BACT</name>
<keyword evidence="2" id="KW-0326">Glycosidase</keyword>
<proteinExistence type="predicted"/>
<dbReference type="InterPro" id="IPR013320">
    <property type="entry name" value="ConA-like_dom_sf"/>
</dbReference>
<keyword evidence="2" id="KW-0624">Polysaccharide degradation</keyword>
<protein>
    <submittedName>
        <fullName evidence="2">Endo-1,4-beta-xylanase A</fullName>
    </submittedName>
</protein>
<dbReference type="EMBL" id="JMCC02000098">
    <property type="protein sequence ID" value="KIG13428.1"/>
    <property type="molecule type" value="Genomic_DNA"/>
</dbReference>